<dbReference type="Pfam" id="PF13377">
    <property type="entry name" value="Peripla_BP_3"/>
    <property type="match status" value="1"/>
</dbReference>
<keyword evidence="4" id="KW-0804">Transcription</keyword>
<accession>A0A1E3AU76</accession>
<organism evidence="6 7">
    <name type="scientific">Eisenbergiella tayi</name>
    <dbReference type="NCBI Taxonomy" id="1432052"/>
    <lineage>
        <taxon>Bacteria</taxon>
        <taxon>Bacillati</taxon>
        <taxon>Bacillota</taxon>
        <taxon>Clostridia</taxon>
        <taxon>Lachnospirales</taxon>
        <taxon>Lachnospiraceae</taxon>
        <taxon>Eisenbergiella</taxon>
    </lineage>
</organism>
<evidence type="ECO:0000259" key="5">
    <source>
        <dbReference type="PROSITE" id="PS50932"/>
    </source>
</evidence>
<evidence type="ECO:0000256" key="4">
    <source>
        <dbReference type="ARBA" id="ARBA00023163"/>
    </source>
</evidence>
<dbReference type="Pfam" id="PF00356">
    <property type="entry name" value="LacI"/>
    <property type="match status" value="1"/>
</dbReference>
<sequence length="334" mass="37371">MNKKNAPTMKDVAREAGVALGTVSKVINGLPVGDAYKEKVEAAIKALDYEVNTYARGLKTQKSNLIALIIPNTTNPFFAAFTDHIEGALYKRGLKLLLCCADGIPEKEVSCLSMATQNKVDGVIALTYSDIGKYIGKDLPIVVFDRFFENHVIPRVASDNYAGACLAIEKLLEFGCRHPVYVRFHSVFPGESDKRKDGYLYACSKHGLEPDYLDMLDNEDLSVQMKDFLYKHKKADNTLTFDGVFAHTDYHGYMFAKLLRQEGYRVPEDVQIIGFDGIHKFGNEDDELFVSSICQPVRQLAEKCVEILLEEDRSALPSLTLLPVKYEYGGTTIR</sequence>
<evidence type="ECO:0000313" key="6">
    <source>
        <dbReference type="EMBL" id="ODM11746.1"/>
    </source>
</evidence>
<dbReference type="Gene3D" id="1.10.260.40">
    <property type="entry name" value="lambda repressor-like DNA-binding domains"/>
    <property type="match status" value="1"/>
</dbReference>
<dbReference type="GO" id="GO:0003700">
    <property type="term" value="F:DNA-binding transcription factor activity"/>
    <property type="evidence" value="ECO:0007669"/>
    <property type="project" value="TreeGrafter"/>
</dbReference>
<dbReference type="PRINTS" id="PR00036">
    <property type="entry name" value="HTHLACI"/>
</dbReference>
<evidence type="ECO:0000256" key="1">
    <source>
        <dbReference type="ARBA" id="ARBA00022491"/>
    </source>
</evidence>
<keyword evidence="3" id="KW-0238">DNA-binding</keyword>
<dbReference type="InterPro" id="IPR000843">
    <property type="entry name" value="HTH_LacI"/>
</dbReference>
<keyword evidence="1" id="KW-0678">Repressor</keyword>
<evidence type="ECO:0000256" key="2">
    <source>
        <dbReference type="ARBA" id="ARBA00023015"/>
    </source>
</evidence>
<dbReference type="PATRIC" id="fig|1432052.3.peg.2604"/>
<dbReference type="SUPFAM" id="SSF53822">
    <property type="entry name" value="Periplasmic binding protein-like I"/>
    <property type="match status" value="1"/>
</dbReference>
<dbReference type="InterPro" id="IPR028082">
    <property type="entry name" value="Peripla_BP_I"/>
</dbReference>
<dbReference type="Gene3D" id="3.40.50.2300">
    <property type="match status" value="2"/>
</dbReference>
<evidence type="ECO:0000313" key="7">
    <source>
        <dbReference type="Proteomes" id="UP000095003"/>
    </source>
</evidence>
<dbReference type="SUPFAM" id="SSF47413">
    <property type="entry name" value="lambda repressor-like DNA-binding domains"/>
    <property type="match status" value="1"/>
</dbReference>
<dbReference type="GO" id="GO:0000976">
    <property type="term" value="F:transcription cis-regulatory region binding"/>
    <property type="evidence" value="ECO:0007669"/>
    <property type="project" value="TreeGrafter"/>
</dbReference>
<dbReference type="AlphaFoldDB" id="A0A1E3AU76"/>
<dbReference type="GeneID" id="93303757"/>
<dbReference type="RefSeq" id="WP_069156956.1">
    <property type="nucleotide sequence ID" value="NZ_DBFYTC010000008.1"/>
</dbReference>
<reference evidence="6 7" key="1">
    <citation type="submission" date="2016-07" db="EMBL/GenBank/DDBJ databases">
        <title>Characterization of isolates of Eisenbergiella tayi derived from blood cultures, using whole genome sequencing.</title>
        <authorList>
            <person name="Burdz T."/>
            <person name="Wiebe D."/>
            <person name="Huynh C."/>
            <person name="Bernard K."/>
        </authorList>
    </citation>
    <scope>NUCLEOTIDE SEQUENCE [LARGE SCALE GENOMIC DNA]</scope>
    <source>
        <strain evidence="6 7">NML 120489</strain>
    </source>
</reference>
<gene>
    <name evidence="6" type="primary">rbsR_1</name>
    <name evidence="6" type="ORF">BEH84_02361</name>
</gene>
<dbReference type="PANTHER" id="PTHR30146">
    <property type="entry name" value="LACI-RELATED TRANSCRIPTIONAL REPRESSOR"/>
    <property type="match status" value="1"/>
</dbReference>
<evidence type="ECO:0000256" key="3">
    <source>
        <dbReference type="ARBA" id="ARBA00023125"/>
    </source>
</evidence>
<dbReference type="InterPro" id="IPR010982">
    <property type="entry name" value="Lambda_DNA-bd_dom_sf"/>
</dbReference>
<proteinExistence type="predicted"/>
<dbReference type="PANTHER" id="PTHR30146:SF95">
    <property type="entry name" value="RIBOSE OPERON REPRESSOR"/>
    <property type="match status" value="1"/>
</dbReference>
<keyword evidence="2" id="KW-0805">Transcription regulation</keyword>
<dbReference type="CDD" id="cd01392">
    <property type="entry name" value="HTH_LacI"/>
    <property type="match status" value="1"/>
</dbReference>
<feature type="domain" description="HTH lacI-type" evidence="5">
    <location>
        <begin position="7"/>
        <end position="60"/>
    </location>
</feature>
<dbReference type="PROSITE" id="PS50932">
    <property type="entry name" value="HTH_LACI_2"/>
    <property type="match status" value="1"/>
</dbReference>
<name>A0A1E3AU76_9FIRM</name>
<dbReference type="SMART" id="SM00354">
    <property type="entry name" value="HTH_LACI"/>
    <property type="match status" value="1"/>
</dbReference>
<comment type="caution">
    <text evidence="6">The sequence shown here is derived from an EMBL/GenBank/DDBJ whole genome shotgun (WGS) entry which is preliminary data.</text>
</comment>
<dbReference type="EMBL" id="MCGI01000002">
    <property type="protein sequence ID" value="ODM11746.1"/>
    <property type="molecule type" value="Genomic_DNA"/>
</dbReference>
<dbReference type="Proteomes" id="UP000095003">
    <property type="component" value="Unassembled WGS sequence"/>
</dbReference>
<protein>
    <submittedName>
        <fullName evidence="6">Ribose operon repressor</fullName>
    </submittedName>
</protein>
<dbReference type="InterPro" id="IPR046335">
    <property type="entry name" value="LacI/GalR-like_sensor"/>
</dbReference>
<dbReference type="CDD" id="cd06291">
    <property type="entry name" value="PBP1_Qymf-like"/>
    <property type="match status" value="1"/>
</dbReference>